<gene>
    <name evidence="2" type="ORF">ACFO4N_09840</name>
</gene>
<dbReference type="PANTHER" id="PTHR40032">
    <property type="entry name" value="EXPORTED PROTEIN-RELATED"/>
    <property type="match status" value="1"/>
</dbReference>
<sequence length="299" mass="35620">MDWRKAWHQHLEKMSDFWVDQNFDRYQVMDETEKKAMIRKKNMMKARKAEVVKAKVVGTITGFERLGHRRYVNYLTHWSFLIKQKDFYYIEEQLTRRKALFEGAHLVEEIAVDKENEHHNQVELTPISITETRNKGKGFFYDRLSAVKYADRWWNQGNPEFQMFDVDCTNYVSQCLNAGGAPMHGQYNQHAGWWYSGKNWSFSWAVAHSFRWYLTGRQNRLQAVTVDAPEKLMPGDVICYDFEGDGRWDHSTFVTEKDGNHMPLVNAHTTDSRHRYWSYEDSTAWTPNIQYKFFHIDAD</sequence>
<evidence type="ECO:0000259" key="1">
    <source>
        <dbReference type="Pfam" id="PF12671"/>
    </source>
</evidence>
<proteinExistence type="predicted"/>
<dbReference type="Proteomes" id="UP001596022">
    <property type="component" value="Unassembled WGS sequence"/>
</dbReference>
<dbReference type="PANTHER" id="PTHR40032:SF1">
    <property type="entry name" value="EXPORTED PROTEIN"/>
    <property type="match status" value="1"/>
</dbReference>
<reference evidence="3" key="1">
    <citation type="journal article" date="2019" name="Int. J. Syst. Evol. Microbiol.">
        <title>The Global Catalogue of Microorganisms (GCM) 10K type strain sequencing project: providing services to taxonomists for standard genome sequencing and annotation.</title>
        <authorList>
            <consortium name="The Broad Institute Genomics Platform"/>
            <consortium name="The Broad Institute Genome Sequencing Center for Infectious Disease"/>
            <person name="Wu L."/>
            <person name="Ma J."/>
        </authorList>
    </citation>
    <scope>NUCLEOTIDE SEQUENCE [LARGE SCALE GENOMIC DNA]</scope>
    <source>
        <strain evidence="3">CGMCC 1.16306</strain>
    </source>
</reference>
<keyword evidence="3" id="KW-1185">Reference proteome</keyword>
<dbReference type="RefSeq" id="WP_376846117.1">
    <property type="nucleotide sequence ID" value="NZ_JBHSFW010000005.1"/>
</dbReference>
<name>A0ABV9GL33_9BACL</name>
<feature type="domain" description="Putative amidase" evidence="1">
    <location>
        <begin position="141"/>
        <end position="293"/>
    </location>
</feature>
<dbReference type="Pfam" id="PF12671">
    <property type="entry name" value="Amidase_6"/>
    <property type="match status" value="1"/>
</dbReference>
<evidence type="ECO:0000313" key="2">
    <source>
        <dbReference type="EMBL" id="MFC4619012.1"/>
    </source>
</evidence>
<protein>
    <submittedName>
        <fullName evidence="2">Amidase domain-containing protein</fullName>
    </submittedName>
</protein>
<accession>A0ABV9GL33</accession>
<comment type="caution">
    <text evidence="2">The sequence shown here is derived from an EMBL/GenBank/DDBJ whole genome shotgun (WGS) entry which is preliminary data.</text>
</comment>
<evidence type="ECO:0000313" key="3">
    <source>
        <dbReference type="Proteomes" id="UP001596022"/>
    </source>
</evidence>
<dbReference type="InterPro" id="IPR024301">
    <property type="entry name" value="Amidase_6"/>
</dbReference>
<dbReference type="EMBL" id="JBHSFW010000005">
    <property type="protein sequence ID" value="MFC4619012.1"/>
    <property type="molecule type" value="Genomic_DNA"/>
</dbReference>
<organism evidence="2 3">
    <name type="scientific">Camelliibacillus cellulosilyticus</name>
    <dbReference type="NCBI Taxonomy" id="2174486"/>
    <lineage>
        <taxon>Bacteria</taxon>
        <taxon>Bacillati</taxon>
        <taxon>Bacillota</taxon>
        <taxon>Bacilli</taxon>
        <taxon>Bacillales</taxon>
        <taxon>Sporolactobacillaceae</taxon>
        <taxon>Camelliibacillus</taxon>
    </lineage>
</organism>